<dbReference type="Gramene" id="AUR62035830-RA">
    <property type="protein sequence ID" value="AUR62035830-RA:cds"/>
    <property type="gene ID" value="AUR62035830"/>
</dbReference>
<keyword evidence="3" id="KW-1185">Reference proteome</keyword>
<feature type="compositionally biased region" description="Basic residues" evidence="1">
    <location>
        <begin position="13"/>
        <end position="30"/>
    </location>
</feature>
<reference evidence="2" key="1">
    <citation type="journal article" date="2017" name="Nature">
        <title>The genome of Chenopodium quinoa.</title>
        <authorList>
            <person name="Jarvis D.E."/>
            <person name="Ho Y.S."/>
            <person name="Lightfoot D.J."/>
            <person name="Schmoeckel S.M."/>
            <person name="Li B."/>
            <person name="Borm T.J.A."/>
            <person name="Ohyanagi H."/>
            <person name="Mineta K."/>
            <person name="Michell C.T."/>
            <person name="Saber N."/>
            <person name="Kharbatia N.M."/>
            <person name="Rupper R.R."/>
            <person name="Sharp A.R."/>
            <person name="Dally N."/>
            <person name="Boughton B.A."/>
            <person name="Woo Y.H."/>
            <person name="Gao G."/>
            <person name="Schijlen E.G.W.M."/>
            <person name="Guo X."/>
            <person name="Momin A.A."/>
            <person name="Negrao S."/>
            <person name="Al-Babili S."/>
            <person name="Gehring C."/>
            <person name="Roessner U."/>
            <person name="Jung C."/>
            <person name="Murphy K."/>
            <person name="Arold S.T."/>
            <person name="Gojobori T."/>
            <person name="van der Linden C.G."/>
            <person name="van Loo E.N."/>
            <person name="Jellen E.N."/>
            <person name="Maughan P.J."/>
            <person name="Tester M."/>
        </authorList>
    </citation>
    <scope>NUCLEOTIDE SEQUENCE [LARGE SCALE GENOMIC DNA]</scope>
    <source>
        <strain evidence="2">cv. PI 614886</strain>
    </source>
</reference>
<protein>
    <submittedName>
        <fullName evidence="2">Uncharacterized protein</fullName>
    </submittedName>
</protein>
<dbReference type="InterPro" id="IPR044646">
    <property type="entry name" value="EMB1417-like"/>
</dbReference>
<dbReference type="EnsemblPlants" id="AUR62035830-RA">
    <property type="protein sequence ID" value="AUR62035830-RA:cds"/>
    <property type="gene ID" value="AUR62035830"/>
</dbReference>
<sequence length="182" mass="20451">MLQLSSSSNVTKKLGKSVKKSGKREHHLWKRKESAGSGQKAMNLVRIVSGLSNEKEAVYRTLDEWIAWELEFPMLAVAKALRILKNQSHLNKPFKNFFPREVTINVYVLGALMEDRVLGYVNGTLVVTMKCDRLQIRNTKLTHVTSAAAEAIALYSDSEDDLDTVGCFLDFQLMGEEPSCNT</sequence>
<reference evidence="2" key="2">
    <citation type="submission" date="2021-03" db="UniProtKB">
        <authorList>
            <consortium name="EnsemblPlants"/>
        </authorList>
    </citation>
    <scope>IDENTIFICATION</scope>
</reference>
<feature type="region of interest" description="Disordered" evidence="1">
    <location>
        <begin position="1"/>
        <end position="35"/>
    </location>
</feature>
<organism evidence="2 3">
    <name type="scientific">Chenopodium quinoa</name>
    <name type="common">Quinoa</name>
    <dbReference type="NCBI Taxonomy" id="63459"/>
    <lineage>
        <taxon>Eukaryota</taxon>
        <taxon>Viridiplantae</taxon>
        <taxon>Streptophyta</taxon>
        <taxon>Embryophyta</taxon>
        <taxon>Tracheophyta</taxon>
        <taxon>Spermatophyta</taxon>
        <taxon>Magnoliopsida</taxon>
        <taxon>eudicotyledons</taxon>
        <taxon>Gunneridae</taxon>
        <taxon>Pentapetalae</taxon>
        <taxon>Caryophyllales</taxon>
        <taxon>Chenopodiaceae</taxon>
        <taxon>Chenopodioideae</taxon>
        <taxon>Atripliceae</taxon>
        <taxon>Chenopodium</taxon>
    </lineage>
</organism>
<dbReference type="PANTHER" id="PTHR46782">
    <property type="entry name" value="OS01G0757700 PROTEIN"/>
    <property type="match status" value="1"/>
</dbReference>
<feature type="compositionally biased region" description="Polar residues" evidence="1">
    <location>
        <begin position="1"/>
        <end position="11"/>
    </location>
</feature>
<evidence type="ECO:0000313" key="3">
    <source>
        <dbReference type="Proteomes" id="UP000596660"/>
    </source>
</evidence>
<evidence type="ECO:0000313" key="2">
    <source>
        <dbReference type="EnsemblPlants" id="AUR62035830-RA:cds"/>
    </source>
</evidence>
<dbReference type="Proteomes" id="UP000596660">
    <property type="component" value="Unplaced"/>
</dbReference>
<evidence type="ECO:0000256" key="1">
    <source>
        <dbReference type="SAM" id="MobiDB-lite"/>
    </source>
</evidence>
<name>A0A803MVA3_CHEQI</name>
<dbReference type="PANTHER" id="PTHR46782:SF2">
    <property type="entry name" value="OS07G0545900 PROTEIN"/>
    <property type="match status" value="1"/>
</dbReference>
<proteinExistence type="predicted"/>
<accession>A0A803MVA3</accession>
<dbReference type="AlphaFoldDB" id="A0A803MVA3"/>